<dbReference type="EnsemblBacteria" id="ABA49187">
    <property type="protein sequence ID" value="ABA49187"/>
    <property type="gene ID" value="BURPS1710b_2785"/>
</dbReference>
<gene>
    <name evidence="3" type="primary">staB</name>
    <name evidence="3" type="ordered locus">BURPS1710b_2785</name>
</gene>
<proteinExistence type="inferred from homology"/>
<sequence length="91" mass="10622">MLRLKWRPLAEEDLLCILEFIGEDDPDAALALVQMIREKVEGLRVRPRLYRAGRVSGTREMVVHHNYIVVYSIDADVVEILNVKHARQEWP</sequence>
<organism evidence="3 4">
    <name type="scientific">Burkholderia pseudomallei (strain 1710b)</name>
    <dbReference type="NCBI Taxonomy" id="320372"/>
    <lineage>
        <taxon>Bacteria</taxon>
        <taxon>Pseudomonadati</taxon>
        <taxon>Pseudomonadota</taxon>
        <taxon>Betaproteobacteria</taxon>
        <taxon>Burkholderiales</taxon>
        <taxon>Burkholderiaceae</taxon>
        <taxon>Burkholderia</taxon>
        <taxon>pseudomallei group</taxon>
    </lineage>
</organism>
<name>Q3JQI4_BURP1</name>
<comment type="similarity">
    <text evidence="1">Belongs to the RelE toxin family.</text>
</comment>
<dbReference type="Pfam" id="PF05016">
    <property type="entry name" value="ParE_toxin"/>
    <property type="match status" value="1"/>
</dbReference>
<evidence type="ECO:0000313" key="4">
    <source>
        <dbReference type="Proteomes" id="UP000002700"/>
    </source>
</evidence>
<dbReference type="HOGENOM" id="CLU_147162_11_1_4"/>
<keyword evidence="2" id="KW-1277">Toxin-antitoxin system</keyword>
<dbReference type="Gene3D" id="3.30.2310.20">
    <property type="entry name" value="RelE-like"/>
    <property type="match status" value="1"/>
</dbReference>
<dbReference type="KEGG" id="bpm:BURPS1710b_2785"/>
<dbReference type="EMBL" id="CP000124">
    <property type="protein sequence ID" value="ABA49187.1"/>
    <property type="molecule type" value="Genomic_DNA"/>
</dbReference>
<dbReference type="InterPro" id="IPR035093">
    <property type="entry name" value="RelE/ParE_toxin_dom_sf"/>
</dbReference>
<dbReference type="Proteomes" id="UP000002700">
    <property type="component" value="Chromosome I"/>
</dbReference>
<dbReference type="InterPro" id="IPR051803">
    <property type="entry name" value="TA_system_RelE-like_toxin"/>
</dbReference>
<dbReference type="InterPro" id="IPR007712">
    <property type="entry name" value="RelE/ParE_toxin"/>
</dbReference>
<accession>Q3JQI4</accession>
<evidence type="ECO:0000256" key="2">
    <source>
        <dbReference type="ARBA" id="ARBA00022649"/>
    </source>
</evidence>
<dbReference type="AlphaFoldDB" id="Q3JQI4"/>
<dbReference type="PANTHER" id="PTHR33755">
    <property type="entry name" value="TOXIN PARE1-RELATED"/>
    <property type="match status" value="1"/>
</dbReference>
<reference evidence="3 4" key="1">
    <citation type="submission" date="2005-09" db="EMBL/GenBank/DDBJ databases">
        <authorList>
            <person name="Woods D.E."/>
            <person name="Nierman W.C."/>
        </authorList>
    </citation>
    <scope>NUCLEOTIDE SEQUENCE [LARGE SCALE GENOMIC DNA]</scope>
    <source>
        <strain evidence="3 4">1710b</strain>
    </source>
</reference>
<protein>
    <submittedName>
        <fullName evidence="3">StaB</fullName>
    </submittedName>
</protein>
<evidence type="ECO:0000313" key="3">
    <source>
        <dbReference type="EMBL" id="ABA49187.1"/>
    </source>
</evidence>
<evidence type="ECO:0000256" key="1">
    <source>
        <dbReference type="ARBA" id="ARBA00006226"/>
    </source>
</evidence>